<dbReference type="AlphaFoldDB" id="A0A494Z1H6"/>
<protein>
    <submittedName>
        <fullName evidence="1">Uncharacterized protein</fullName>
    </submittedName>
</protein>
<name>A0A494Z1H6_9BACI</name>
<evidence type="ECO:0000313" key="2">
    <source>
        <dbReference type="Proteomes" id="UP000281813"/>
    </source>
</evidence>
<gene>
    <name evidence="1" type="ORF">D8M05_07835</name>
</gene>
<keyword evidence="2" id="KW-1185">Reference proteome</keyword>
<dbReference type="RefSeq" id="WP_121130375.1">
    <property type="nucleotide sequence ID" value="NZ_JBHUFK010000007.1"/>
</dbReference>
<proteinExistence type="predicted"/>
<dbReference type="OrthoDB" id="2969671at2"/>
<accession>A0A494Z1H6</accession>
<dbReference type="EMBL" id="RBZO01000009">
    <property type="protein sequence ID" value="RKQ16382.1"/>
    <property type="molecule type" value="Genomic_DNA"/>
</dbReference>
<dbReference type="Proteomes" id="UP000281813">
    <property type="component" value="Unassembled WGS sequence"/>
</dbReference>
<sequence>MRKTGILVVILIVSSLIIGYAVHLSEAGSLITEKAQVKQVGDFILHMKVEKANNGINVFQSLQYVGEEPIEIEHQTPLISVSLGNKNHDFTGSMVSKRLEMGNIYRQEKVKLLPKVKGESDLHMKANFHVEGEKVTIEHVEKLIFE</sequence>
<comment type="caution">
    <text evidence="1">The sequence shown here is derived from an EMBL/GenBank/DDBJ whole genome shotgun (WGS) entry which is preliminary data.</text>
</comment>
<evidence type="ECO:0000313" key="1">
    <source>
        <dbReference type="EMBL" id="RKQ16382.1"/>
    </source>
</evidence>
<reference evidence="1 2" key="1">
    <citation type="journal article" date="2015" name="Antonie Van Leeuwenhoek">
        <title>Oceanobacillus bengalensis sp. nov., a bacterium isolated from seawater of the Bay of Bengal.</title>
        <authorList>
            <person name="Yongchang O."/>
            <person name="Xiang W."/>
            <person name="Wang G."/>
        </authorList>
    </citation>
    <scope>NUCLEOTIDE SEQUENCE [LARGE SCALE GENOMIC DNA]</scope>
    <source>
        <strain evidence="1 2">MCCC 1K00260</strain>
    </source>
</reference>
<organism evidence="1 2">
    <name type="scientific">Oceanobacillus bengalensis</name>
    <dbReference type="NCBI Taxonomy" id="1435466"/>
    <lineage>
        <taxon>Bacteria</taxon>
        <taxon>Bacillati</taxon>
        <taxon>Bacillota</taxon>
        <taxon>Bacilli</taxon>
        <taxon>Bacillales</taxon>
        <taxon>Bacillaceae</taxon>
        <taxon>Oceanobacillus</taxon>
    </lineage>
</organism>